<feature type="signal peptide" evidence="7">
    <location>
        <begin position="1"/>
        <end position="31"/>
    </location>
</feature>
<evidence type="ECO:0000256" key="3">
    <source>
        <dbReference type="ARBA" id="ARBA00022525"/>
    </source>
</evidence>
<keyword evidence="6" id="KW-1015">Disulfide bond</keyword>
<dbReference type="Pfam" id="PF00720">
    <property type="entry name" value="SSI"/>
    <property type="match status" value="1"/>
</dbReference>
<comment type="caution">
    <text evidence="9">The sequence shown here is derived from an EMBL/GenBank/DDBJ whole genome shotgun (WGS) entry which is preliminary data.</text>
</comment>
<evidence type="ECO:0000256" key="6">
    <source>
        <dbReference type="ARBA" id="ARBA00023157"/>
    </source>
</evidence>
<dbReference type="AlphaFoldDB" id="A0A0N1JVN0"/>
<comment type="similarity">
    <text evidence="2">Belongs to the protease inhibitor I16 (SSI) family.</text>
</comment>
<protein>
    <recommendedName>
        <fullName evidence="8">Subtilisin inhibitor domain-containing protein</fullName>
    </recommendedName>
</protein>
<evidence type="ECO:0000256" key="5">
    <source>
        <dbReference type="ARBA" id="ARBA00022900"/>
    </source>
</evidence>
<reference evidence="10" key="1">
    <citation type="submission" date="2015-07" db="EMBL/GenBank/DDBJ databases">
        <authorList>
            <person name="Ju K.-S."/>
            <person name="Doroghazi J.R."/>
            <person name="Metcalf W.W."/>
        </authorList>
    </citation>
    <scope>NUCLEOTIDE SEQUENCE [LARGE SCALE GENOMIC DNA]</scope>
    <source>
        <strain evidence="10">NRRL ISP-5002</strain>
    </source>
</reference>
<keyword evidence="3" id="KW-0964">Secreted</keyword>
<name>A0A0N1JVN0_9ACTN</name>
<sequence length="188" mass="19537">MPYRRTYPGKSLLTAAAAAAVSLVAAASALAATPAAAAPIPLPMPMPIPLVGTVGQAADDLAGAFPAPAPVRRAPSDRLTVTVTGSGSSEANGTFRLRCHPAGGSHRDAARACARLDKLTRWGRDTFAPVPKGSMCTMIYGDSATAHVTGTWAGRPVDARFQRTNGCEIARWKRFEPLLPHPAPRTGS</sequence>
<dbReference type="SUPFAM" id="SSF55399">
    <property type="entry name" value="Subtilisin inhibitor"/>
    <property type="match status" value="1"/>
</dbReference>
<keyword evidence="10" id="KW-1185">Reference proteome</keyword>
<evidence type="ECO:0000313" key="10">
    <source>
        <dbReference type="Proteomes" id="UP000037982"/>
    </source>
</evidence>
<dbReference type="Proteomes" id="UP000037982">
    <property type="component" value="Unassembled WGS sequence"/>
</dbReference>
<evidence type="ECO:0000259" key="8">
    <source>
        <dbReference type="Pfam" id="PF00720"/>
    </source>
</evidence>
<dbReference type="EMBL" id="LGKG01000193">
    <property type="protein sequence ID" value="KPC59115.1"/>
    <property type="molecule type" value="Genomic_DNA"/>
</dbReference>
<evidence type="ECO:0000256" key="7">
    <source>
        <dbReference type="SAM" id="SignalP"/>
    </source>
</evidence>
<keyword evidence="7" id="KW-0732">Signal</keyword>
<feature type="domain" description="Subtilisin inhibitor" evidence="8">
    <location>
        <begin position="79"/>
        <end position="159"/>
    </location>
</feature>
<keyword evidence="5" id="KW-0722">Serine protease inhibitor</keyword>
<dbReference type="GO" id="GO:0005576">
    <property type="term" value="C:extracellular region"/>
    <property type="evidence" value="ECO:0007669"/>
    <property type="project" value="UniProtKB-SubCell"/>
</dbReference>
<organism evidence="9 10">
    <name type="scientific">Streptomyces chattanoogensis</name>
    <dbReference type="NCBI Taxonomy" id="66876"/>
    <lineage>
        <taxon>Bacteria</taxon>
        <taxon>Bacillati</taxon>
        <taxon>Actinomycetota</taxon>
        <taxon>Actinomycetes</taxon>
        <taxon>Kitasatosporales</taxon>
        <taxon>Streptomycetaceae</taxon>
        <taxon>Streptomyces</taxon>
    </lineage>
</organism>
<evidence type="ECO:0000256" key="1">
    <source>
        <dbReference type="ARBA" id="ARBA00004613"/>
    </source>
</evidence>
<dbReference type="RefSeq" id="WP_053927771.1">
    <property type="nucleotide sequence ID" value="NZ_LGKG01000193.1"/>
</dbReference>
<gene>
    <name evidence="9" type="ORF">ADL29_36375</name>
</gene>
<feature type="chain" id="PRO_5038653392" description="Subtilisin inhibitor domain-containing protein" evidence="7">
    <location>
        <begin position="32"/>
        <end position="188"/>
    </location>
</feature>
<dbReference type="PATRIC" id="fig|66876.3.peg.8014"/>
<dbReference type="InterPro" id="IPR023549">
    <property type="entry name" value="Subtilisin_inhibitor"/>
</dbReference>
<evidence type="ECO:0000313" key="9">
    <source>
        <dbReference type="EMBL" id="KPC59115.1"/>
    </source>
</evidence>
<comment type="subcellular location">
    <subcellularLocation>
        <location evidence="1">Secreted</location>
    </subcellularLocation>
</comment>
<dbReference type="Gene3D" id="3.30.350.10">
    <property type="entry name" value="Subtilisin inhibitor-like"/>
    <property type="match status" value="1"/>
</dbReference>
<keyword evidence="4" id="KW-0646">Protease inhibitor</keyword>
<dbReference type="InterPro" id="IPR036819">
    <property type="entry name" value="Subtilisin_inhibitor-like_sf"/>
</dbReference>
<evidence type="ECO:0000256" key="2">
    <source>
        <dbReference type="ARBA" id="ARBA00010472"/>
    </source>
</evidence>
<evidence type="ECO:0000256" key="4">
    <source>
        <dbReference type="ARBA" id="ARBA00022690"/>
    </source>
</evidence>
<accession>A0A0N1JVN0</accession>
<proteinExistence type="inferred from homology"/>
<dbReference type="GO" id="GO:0004867">
    <property type="term" value="F:serine-type endopeptidase inhibitor activity"/>
    <property type="evidence" value="ECO:0007669"/>
    <property type="project" value="UniProtKB-KW"/>
</dbReference>